<sequence length="1083" mass="119092">MVRRKLLFNCRGKGAAIFWLLFTLCYAQVFAGVTKSVAAFNISIKGKVVDDQGEILAGVTVMVKGTRIGAATNVQGEYRINSVPENGTLVFSLIGFKTLEVPVKNQKTINVTMVPDRGSLDDVVVIGYGTIKKSNLTGAVAKLKTERLDELPTSRLDNALIGKLAGLTVQINSSEAGSEPTLRIRGASSVSANASPLVVIDGHPIEDGLAYVSPQDVESLEVLKDAASSAIYGSRGANGVILVTTKKGVADKPRYSIKSYYGIKEAYKLHPIMNTTEYTQLLFDEARQRANDPSIPAASQNLITANERAAYIIENQITGVATDWQKAAMRNASIYNIQASVSGGKKDLRYYVSGNVQQDQGIMKYSENRRGNFKVNVDANLSSKLSLNVSLNPTYTKTQTPAVNFTDYYRFLSFIPVNHTDFSSAFVNQNAQWAGVRAGDFAQARHFTNLVYAGTMPDGSFYTSPGTVAPFSSTANTPISIADRENRFAIFYRMQGSTDLSYRFNKALVFKSAVSGYYRSVENATLTKSNARRDGDVNSGSILTTRTIDLLWENTLNYSKSFKKHSFSGLLGYTVQKTNTDVSSIVGSNSPSDNFTTLAQASVIDQLQTYTTKTPVGLLSYLGRINYDYASKYLFSASLRADESSKFRVGNRTGWFPAVSAGWVMSNEKFMEKTNNWLSSLKARASYGVTGNNRIADFSYLDLLYKATYSFGEGTGTVQQGQAPNNPVTFGPDITWETTNSTDIGLDMSFLKNKFTLTLDYYNSRTNKLLLQQGTQSITGSNVFYNNNGSIKNEGFEAEFSSTNINSKKFIWTTSANISVNRNKLLKLGGEPYQYNYGERNEIYASIVGRPYVQFLGYQSDGVWQSQTEVDAALASGQTAILQSYFQPGGLKLKDVNGDNRIDINDRTVIGNPFPDFTWGVTNTFRYKGIDLTLIMQGSQGGKLINGDLFYNESKKLNRNFTDGRWVSPTNPGDGKTPYFTNGIAADLLLTDYAVEDASYAFLRNIIVGYTVPQKWLKKVGFKAVRIYTAADNVFFVTGKSYRGINPEARMVSSAYASPVVSGYQRGGFPVNRTITFGLDVNF</sequence>
<evidence type="ECO:0000256" key="5">
    <source>
        <dbReference type="ARBA" id="ARBA00023136"/>
    </source>
</evidence>
<keyword evidence="3 7" id="KW-1134">Transmembrane beta strand</keyword>
<evidence type="ECO:0000256" key="2">
    <source>
        <dbReference type="ARBA" id="ARBA00022448"/>
    </source>
</evidence>
<dbReference type="RefSeq" id="WP_311948471.1">
    <property type="nucleotide sequence ID" value="NZ_JAVLVU010000001.1"/>
</dbReference>
<dbReference type="NCBIfam" id="TIGR04057">
    <property type="entry name" value="SusC_RagA_signa"/>
    <property type="match status" value="1"/>
</dbReference>
<keyword evidence="6 7" id="KW-0998">Cell outer membrane</keyword>
<dbReference type="Proteomes" id="UP001258315">
    <property type="component" value="Unassembled WGS sequence"/>
</dbReference>
<keyword evidence="10" id="KW-1185">Reference proteome</keyword>
<dbReference type="InterPro" id="IPR037066">
    <property type="entry name" value="Plug_dom_sf"/>
</dbReference>
<keyword evidence="4 7" id="KW-0812">Transmembrane</keyword>
<dbReference type="InterPro" id="IPR008969">
    <property type="entry name" value="CarboxyPept-like_regulatory"/>
</dbReference>
<evidence type="ECO:0000259" key="8">
    <source>
        <dbReference type="Pfam" id="PF07715"/>
    </source>
</evidence>
<evidence type="ECO:0000313" key="9">
    <source>
        <dbReference type="EMBL" id="MDT3402210.1"/>
    </source>
</evidence>
<evidence type="ECO:0000256" key="1">
    <source>
        <dbReference type="ARBA" id="ARBA00004571"/>
    </source>
</evidence>
<dbReference type="PROSITE" id="PS52016">
    <property type="entry name" value="TONB_DEPENDENT_REC_3"/>
    <property type="match status" value="1"/>
</dbReference>
<dbReference type="NCBIfam" id="TIGR04056">
    <property type="entry name" value="OMP_RagA_SusC"/>
    <property type="match status" value="1"/>
</dbReference>
<keyword evidence="2 7" id="KW-0813">Transport</keyword>
<dbReference type="Gene3D" id="2.40.170.20">
    <property type="entry name" value="TonB-dependent receptor, beta-barrel domain"/>
    <property type="match status" value="1"/>
</dbReference>
<accession>A0ABU3GR01</accession>
<comment type="subcellular location">
    <subcellularLocation>
        <location evidence="1 7">Cell outer membrane</location>
        <topology evidence="1 7">Multi-pass membrane protein</topology>
    </subcellularLocation>
</comment>
<dbReference type="Gene3D" id="2.170.130.10">
    <property type="entry name" value="TonB-dependent receptor, plug domain"/>
    <property type="match status" value="1"/>
</dbReference>
<dbReference type="InterPro" id="IPR012910">
    <property type="entry name" value="Plug_dom"/>
</dbReference>
<comment type="similarity">
    <text evidence="7">Belongs to the TonB-dependent receptor family.</text>
</comment>
<dbReference type="InterPro" id="IPR039426">
    <property type="entry name" value="TonB-dep_rcpt-like"/>
</dbReference>
<organism evidence="9 10">
    <name type="scientific">Mucilaginibacter terrae</name>
    <dbReference type="NCBI Taxonomy" id="1955052"/>
    <lineage>
        <taxon>Bacteria</taxon>
        <taxon>Pseudomonadati</taxon>
        <taxon>Bacteroidota</taxon>
        <taxon>Sphingobacteriia</taxon>
        <taxon>Sphingobacteriales</taxon>
        <taxon>Sphingobacteriaceae</taxon>
        <taxon>Mucilaginibacter</taxon>
    </lineage>
</organism>
<evidence type="ECO:0000313" key="10">
    <source>
        <dbReference type="Proteomes" id="UP001258315"/>
    </source>
</evidence>
<evidence type="ECO:0000256" key="3">
    <source>
        <dbReference type="ARBA" id="ARBA00022452"/>
    </source>
</evidence>
<evidence type="ECO:0000256" key="4">
    <source>
        <dbReference type="ARBA" id="ARBA00022692"/>
    </source>
</evidence>
<feature type="domain" description="TonB-dependent receptor plug" evidence="8">
    <location>
        <begin position="133"/>
        <end position="240"/>
    </location>
</feature>
<dbReference type="InterPro" id="IPR023997">
    <property type="entry name" value="TonB-dep_OMP_SusC/RagA_CS"/>
</dbReference>
<evidence type="ECO:0000256" key="7">
    <source>
        <dbReference type="PROSITE-ProRule" id="PRU01360"/>
    </source>
</evidence>
<dbReference type="Pfam" id="PF07715">
    <property type="entry name" value="Plug"/>
    <property type="match status" value="1"/>
</dbReference>
<evidence type="ECO:0000256" key="6">
    <source>
        <dbReference type="ARBA" id="ARBA00023237"/>
    </source>
</evidence>
<name>A0ABU3GR01_9SPHI</name>
<proteinExistence type="inferred from homology"/>
<dbReference type="SUPFAM" id="SSF56935">
    <property type="entry name" value="Porins"/>
    <property type="match status" value="1"/>
</dbReference>
<reference evidence="10" key="1">
    <citation type="submission" date="2023-07" db="EMBL/GenBank/DDBJ databases">
        <title>Functional and genomic diversity of the sorghum phyllosphere microbiome.</title>
        <authorList>
            <person name="Shade A."/>
        </authorList>
    </citation>
    <scope>NUCLEOTIDE SEQUENCE [LARGE SCALE GENOMIC DNA]</scope>
    <source>
        <strain evidence="10">SORGH_AS_0422</strain>
    </source>
</reference>
<dbReference type="InterPro" id="IPR036942">
    <property type="entry name" value="Beta-barrel_TonB_sf"/>
</dbReference>
<gene>
    <name evidence="9" type="ORF">QE417_001282</name>
</gene>
<dbReference type="InterPro" id="IPR023996">
    <property type="entry name" value="TonB-dep_OMP_SusC/RagA"/>
</dbReference>
<keyword evidence="5 7" id="KW-0472">Membrane</keyword>
<dbReference type="SUPFAM" id="SSF49464">
    <property type="entry name" value="Carboxypeptidase regulatory domain-like"/>
    <property type="match status" value="1"/>
</dbReference>
<comment type="caution">
    <text evidence="9">The sequence shown here is derived from an EMBL/GenBank/DDBJ whole genome shotgun (WGS) entry which is preliminary data.</text>
</comment>
<dbReference type="EMBL" id="JAVLVU010000001">
    <property type="protein sequence ID" value="MDT3402210.1"/>
    <property type="molecule type" value="Genomic_DNA"/>
</dbReference>
<dbReference type="Pfam" id="PF13715">
    <property type="entry name" value="CarbopepD_reg_2"/>
    <property type="match status" value="1"/>
</dbReference>
<dbReference type="Gene3D" id="2.60.40.1120">
    <property type="entry name" value="Carboxypeptidase-like, regulatory domain"/>
    <property type="match status" value="1"/>
</dbReference>
<protein>
    <submittedName>
        <fullName evidence="9">TonB-linked SusC/RagA family outer membrane protein</fullName>
    </submittedName>
</protein>